<name>A0ABU1U6I9_9MICC</name>
<dbReference type="EMBL" id="JAVDVQ010000001">
    <property type="protein sequence ID" value="MDR7080775.1"/>
    <property type="molecule type" value="Genomic_DNA"/>
</dbReference>
<dbReference type="PRINTS" id="PR00081">
    <property type="entry name" value="GDHRDH"/>
</dbReference>
<dbReference type="InterPro" id="IPR036291">
    <property type="entry name" value="NAD(P)-bd_dom_sf"/>
</dbReference>
<reference evidence="1 2" key="1">
    <citation type="submission" date="2023-07" db="EMBL/GenBank/DDBJ databases">
        <title>Sorghum-associated microbial communities from plants grown in Nebraska, USA.</title>
        <authorList>
            <person name="Schachtman D."/>
        </authorList>
    </citation>
    <scope>NUCLEOTIDE SEQUENCE [LARGE SCALE GENOMIC DNA]</scope>
    <source>
        <strain evidence="1 2">BE167</strain>
    </source>
</reference>
<protein>
    <submittedName>
        <fullName evidence="1">NAD(P)-dependent dehydrogenase (Short-subunit alcohol dehydrogenase family)</fullName>
    </submittedName>
</protein>
<proteinExistence type="predicted"/>
<dbReference type="Proteomes" id="UP001252243">
    <property type="component" value="Unassembled WGS sequence"/>
</dbReference>
<dbReference type="SUPFAM" id="SSF51735">
    <property type="entry name" value="NAD(P)-binding Rossmann-fold domains"/>
    <property type="match status" value="1"/>
</dbReference>
<comment type="caution">
    <text evidence="1">The sequence shown here is derived from an EMBL/GenBank/DDBJ whole genome shotgun (WGS) entry which is preliminary data.</text>
</comment>
<evidence type="ECO:0000313" key="2">
    <source>
        <dbReference type="Proteomes" id="UP001252243"/>
    </source>
</evidence>
<sequence length="275" mass="29588">MTNDLEPNDLEHNEAATGLVALVTGASRGVGRGIALGLLAAGFRVYGSGRSIDQADLPPGIRRLRCDHLNDEETARVFETIRSECSGLDLLVNCAWGGYEKMVEGGVFTWAAPFWEQPPHRWTGMMDAGVRAAFVCSAHAARMMTPRRRGLIINISFWSAQRHLGNTIYGIAKAATDKMTSDMAVELKPFAVPVISLYPGLVRTEAVLAAAKYGAFDLSTSESPEFIGRVINALFHDPDLMTRTGQVLVAAAVAKEFGVLDVDGNSPPALTLADI</sequence>
<dbReference type="RefSeq" id="WP_310049353.1">
    <property type="nucleotide sequence ID" value="NZ_JAVDVQ010000001.1"/>
</dbReference>
<dbReference type="Gene3D" id="3.40.50.720">
    <property type="entry name" value="NAD(P)-binding Rossmann-like Domain"/>
    <property type="match status" value="1"/>
</dbReference>
<dbReference type="Pfam" id="PF00106">
    <property type="entry name" value="adh_short"/>
    <property type="match status" value="1"/>
</dbReference>
<dbReference type="PANTHER" id="PTHR44147:SF2">
    <property type="entry name" value="DEHYDROGENASE_REDUCTASE SDR FAMILY MEMBER 1"/>
    <property type="match status" value="1"/>
</dbReference>
<keyword evidence="2" id="KW-1185">Reference proteome</keyword>
<accession>A0ABU1U6I9</accession>
<dbReference type="InterPro" id="IPR002347">
    <property type="entry name" value="SDR_fam"/>
</dbReference>
<organism evidence="1 2">
    <name type="scientific">Arthrobacter ginsengisoli</name>
    <dbReference type="NCBI Taxonomy" id="1356565"/>
    <lineage>
        <taxon>Bacteria</taxon>
        <taxon>Bacillati</taxon>
        <taxon>Actinomycetota</taxon>
        <taxon>Actinomycetes</taxon>
        <taxon>Micrococcales</taxon>
        <taxon>Micrococcaceae</taxon>
        <taxon>Arthrobacter</taxon>
    </lineage>
</organism>
<dbReference type="PANTHER" id="PTHR44147">
    <property type="entry name" value="DEHYDROGENASE/REDUCTASE SDR FAMILY MEMBER 1"/>
    <property type="match status" value="1"/>
</dbReference>
<gene>
    <name evidence="1" type="ORF">J2X01_000044</name>
</gene>
<evidence type="ECO:0000313" key="1">
    <source>
        <dbReference type="EMBL" id="MDR7080775.1"/>
    </source>
</evidence>